<evidence type="ECO:0000313" key="2">
    <source>
        <dbReference type="Proteomes" id="UP000244929"/>
    </source>
</evidence>
<reference evidence="1 2" key="1">
    <citation type="submission" date="2018-04" db="EMBL/GenBank/DDBJ databases">
        <title>Genome sequencing of Flavobacterium sp. HYN0059.</title>
        <authorList>
            <person name="Yi H."/>
            <person name="Baek C."/>
        </authorList>
    </citation>
    <scope>NUCLEOTIDE SEQUENCE [LARGE SCALE GENOMIC DNA]</scope>
    <source>
        <strain evidence="1 2">HYN0059</strain>
    </source>
</reference>
<dbReference type="RefSeq" id="WP_108778354.1">
    <property type="nucleotide sequence ID" value="NZ_CP029186.1"/>
</dbReference>
<dbReference type="KEGG" id="falb:HYN59_11280"/>
<sequence length="123" mass="14038">METLKTTLFLIPGGRELALPENTTRFREAMKQSIAGRTAKILMLADRSLIPEAEIQKLAKYKNVLAIDSNEIFTKEEAWAIAYELQADNYLPAIADAGFDFQVIQMQPVAVKYEDFEMLEKYM</sequence>
<dbReference type="Proteomes" id="UP000244929">
    <property type="component" value="Chromosome"/>
</dbReference>
<keyword evidence="2" id="KW-1185">Reference proteome</keyword>
<accession>A0A2S1QZ47</accession>
<dbReference type="OrthoDB" id="1362720at2"/>
<protein>
    <submittedName>
        <fullName evidence="1">Uncharacterized protein</fullName>
    </submittedName>
</protein>
<proteinExistence type="predicted"/>
<organism evidence="1 2">
    <name type="scientific">Flavobacterium album</name>
    <dbReference type="NCBI Taxonomy" id="2175091"/>
    <lineage>
        <taxon>Bacteria</taxon>
        <taxon>Pseudomonadati</taxon>
        <taxon>Bacteroidota</taxon>
        <taxon>Flavobacteriia</taxon>
        <taxon>Flavobacteriales</taxon>
        <taxon>Flavobacteriaceae</taxon>
        <taxon>Flavobacterium</taxon>
    </lineage>
</organism>
<dbReference type="AlphaFoldDB" id="A0A2S1QZ47"/>
<name>A0A2S1QZ47_9FLAO</name>
<dbReference type="EMBL" id="CP029186">
    <property type="protein sequence ID" value="AWH85652.1"/>
    <property type="molecule type" value="Genomic_DNA"/>
</dbReference>
<evidence type="ECO:0000313" key="1">
    <source>
        <dbReference type="EMBL" id="AWH85652.1"/>
    </source>
</evidence>
<gene>
    <name evidence="1" type="ORF">HYN59_11280</name>
</gene>